<dbReference type="Proteomes" id="UP000298058">
    <property type="component" value="Unassembled WGS sequence"/>
</dbReference>
<accession>A0A4R9M220</accession>
<gene>
    <name evidence="2" type="ORF">EHS15_06750</name>
</gene>
<dbReference type="RefSeq" id="WP_135759796.1">
    <property type="nucleotide sequence ID" value="NZ_RQHW01000023.1"/>
</dbReference>
<feature type="transmembrane region" description="Helical" evidence="1">
    <location>
        <begin position="69"/>
        <end position="87"/>
    </location>
</feature>
<keyword evidence="1" id="KW-1133">Transmembrane helix</keyword>
<evidence type="ECO:0000313" key="2">
    <source>
        <dbReference type="EMBL" id="TGN19895.1"/>
    </source>
</evidence>
<name>A0A4R9M220_9LEPT</name>
<evidence type="ECO:0008006" key="4">
    <source>
        <dbReference type="Google" id="ProtNLM"/>
    </source>
</evidence>
<keyword evidence="3" id="KW-1185">Reference proteome</keyword>
<keyword evidence="1" id="KW-0812">Transmembrane</keyword>
<sequence length="196" mass="22168">MILGHYATALLPYSRFKKYPFWVLLLCANIPEFLWLFLALVGVEATQPESLLDASFQNLQVQMTFSHNLIPSFLQGIAVAGVVFAFFKDRSFALWCGFLTILHVICDLIVGFEHQIWGEDSPVVSLNSYLNFPHAAIFFEFFFSIACILWFVRTEKQSGAPISKQKLVGLLAIFSIGVLMWLPAATIPLRKILSLF</sequence>
<comment type="caution">
    <text evidence="2">The sequence shown here is derived from an EMBL/GenBank/DDBJ whole genome shotgun (WGS) entry which is preliminary data.</text>
</comment>
<evidence type="ECO:0000313" key="3">
    <source>
        <dbReference type="Proteomes" id="UP000298058"/>
    </source>
</evidence>
<feature type="transmembrane region" description="Helical" evidence="1">
    <location>
        <begin position="92"/>
        <end position="112"/>
    </location>
</feature>
<dbReference type="EMBL" id="RQHW01000023">
    <property type="protein sequence ID" value="TGN19895.1"/>
    <property type="molecule type" value="Genomic_DNA"/>
</dbReference>
<keyword evidence="1" id="KW-0472">Membrane</keyword>
<dbReference type="OrthoDB" id="327431at2"/>
<protein>
    <recommendedName>
        <fullName evidence="4">Permease</fullName>
    </recommendedName>
</protein>
<dbReference type="AlphaFoldDB" id="A0A4R9M220"/>
<organism evidence="2 3">
    <name type="scientific">Leptospira idonii</name>
    <dbReference type="NCBI Taxonomy" id="1193500"/>
    <lineage>
        <taxon>Bacteria</taxon>
        <taxon>Pseudomonadati</taxon>
        <taxon>Spirochaetota</taxon>
        <taxon>Spirochaetia</taxon>
        <taxon>Leptospirales</taxon>
        <taxon>Leptospiraceae</taxon>
        <taxon>Leptospira</taxon>
    </lineage>
</organism>
<feature type="transmembrane region" description="Helical" evidence="1">
    <location>
        <begin position="21"/>
        <end position="43"/>
    </location>
</feature>
<evidence type="ECO:0000256" key="1">
    <source>
        <dbReference type="SAM" id="Phobius"/>
    </source>
</evidence>
<reference evidence="2" key="1">
    <citation type="journal article" date="2019" name="PLoS Negl. Trop. Dis.">
        <title>Revisiting the worldwide diversity of Leptospira species in the environment.</title>
        <authorList>
            <person name="Vincent A.T."/>
            <person name="Schiettekatte O."/>
            <person name="Bourhy P."/>
            <person name="Veyrier F.J."/>
            <person name="Picardeau M."/>
        </authorList>
    </citation>
    <scope>NUCLEOTIDE SEQUENCE [LARGE SCALE GENOMIC DNA]</scope>
    <source>
        <strain evidence="2">201300427</strain>
    </source>
</reference>
<feature type="transmembrane region" description="Helical" evidence="1">
    <location>
        <begin position="167"/>
        <end position="187"/>
    </location>
</feature>
<proteinExistence type="predicted"/>
<feature type="transmembrane region" description="Helical" evidence="1">
    <location>
        <begin position="132"/>
        <end position="152"/>
    </location>
</feature>